<dbReference type="AlphaFoldDB" id="B3S2U7"/>
<dbReference type="PANTHER" id="PTHR14386:SF2">
    <property type="entry name" value="PROTEIN FAM204A"/>
    <property type="match status" value="1"/>
</dbReference>
<dbReference type="HOGENOM" id="CLU_1172018_0_0_1"/>
<sequence length="237" mass="27445">MYSSVPPPTHSNNCKSDNPSVEEVTNRTDRDLLKNVPERIQLKFAQLQQRRKDWKNDKGDQRRTDKLKKKITRDVVNQLQNNDVDVNTLKDVGVTIPAAICKRNKKTVQSNESHQPIKNDAIKWQQIKERLKAENPYIEENADRQYKAKTKIETDIDEAIEAGDYDRAENLSSQISNLQFATEITNAIRRLKYETSLQKKNARGGIFIGRKNYPCDKMITYFHLSLMFNCDSILKSS</sequence>
<organism evidence="2 3">
    <name type="scientific">Trichoplax adhaerens</name>
    <name type="common">Trichoplax reptans</name>
    <dbReference type="NCBI Taxonomy" id="10228"/>
    <lineage>
        <taxon>Eukaryota</taxon>
        <taxon>Metazoa</taxon>
        <taxon>Placozoa</taxon>
        <taxon>Uniplacotomia</taxon>
        <taxon>Trichoplacea</taxon>
        <taxon>Trichoplacidae</taxon>
        <taxon>Trichoplax</taxon>
    </lineage>
</organism>
<proteinExistence type="predicted"/>
<dbReference type="PhylomeDB" id="B3S2U7"/>
<dbReference type="CTD" id="6755928"/>
<dbReference type="OMA" id="NESHQPI"/>
<evidence type="ECO:0000313" key="3">
    <source>
        <dbReference type="Proteomes" id="UP000009022"/>
    </source>
</evidence>
<gene>
    <name evidence="2" type="ORF">TRIADDRAFT_58486</name>
</gene>
<dbReference type="Proteomes" id="UP000009022">
    <property type="component" value="Unassembled WGS sequence"/>
</dbReference>
<dbReference type="InterPro" id="IPR037690">
    <property type="entry name" value="FAM204A"/>
</dbReference>
<reference evidence="2 3" key="1">
    <citation type="journal article" date="2008" name="Nature">
        <title>The Trichoplax genome and the nature of placozoans.</title>
        <authorList>
            <person name="Srivastava M."/>
            <person name="Begovic E."/>
            <person name="Chapman J."/>
            <person name="Putnam N.H."/>
            <person name="Hellsten U."/>
            <person name="Kawashima T."/>
            <person name="Kuo A."/>
            <person name="Mitros T."/>
            <person name="Salamov A."/>
            <person name="Carpenter M.L."/>
            <person name="Signorovitch A.Y."/>
            <person name="Moreno M.A."/>
            <person name="Kamm K."/>
            <person name="Grimwood J."/>
            <person name="Schmutz J."/>
            <person name="Shapiro H."/>
            <person name="Grigoriev I.V."/>
            <person name="Buss L.W."/>
            <person name="Schierwater B."/>
            <person name="Dellaporta S.L."/>
            <person name="Rokhsar D.S."/>
        </authorList>
    </citation>
    <scope>NUCLEOTIDE SEQUENCE [LARGE SCALE GENOMIC DNA]</scope>
    <source>
        <strain evidence="2 3">Grell-BS-1999</strain>
    </source>
</reference>
<feature type="compositionally biased region" description="Polar residues" evidence="1">
    <location>
        <begin position="10"/>
        <end position="19"/>
    </location>
</feature>
<protein>
    <submittedName>
        <fullName evidence="2">Uncharacterized protein</fullName>
    </submittedName>
</protein>
<dbReference type="OrthoDB" id="2418792at2759"/>
<dbReference type="KEGG" id="tad:TRIADDRAFT_58486"/>
<evidence type="ECO:0000256" key="1">
    <source>
        <dbReference type="SAM" id="MobiDB-lite"/>
    </source>
</evidence>
<feature type="compositionally biased region" description="Basic and acidic residues" evidence="1">
    <location>
        <begin position="24"/>
        <end position="35"/>
    </location>
</feature>
<name>B3S2U7_TRIAD</name>
<keyword evidence="3" id="KW-1185">Reference proteome</keyword>
<dbReference type="GeneID" id="6755928"/>
<dbReference type="PANTHER" id="PTHR14386">
    <property type="entry name" value="PROTEIN FAM204A"/>
    <property type="match status" value="1"/>
</dbReference>
<evidence type="ECO:0000313" key="2">
    <source>
        <dbReference type="EMBL" id="EDV22684.1"/>
    </source>
</evidence>
<accession>B3S2U7</accession>
<dbReference type="EMBL" id="DS985248">
    <property type="protein sequence ID" value="EDV22684.1"/>
    <property type="molecule type" value="Genomic_DNA"/>
</dbReference>
<dbReference type="InParanoid" id="B3S2U7"/>
<dbReference type="RefSeq" id="XP_002114550.1">
    <property type="nucleotide sequence ID" value="XM_002114514.1"/>
</dbReference>
<feature type="region of interest" description="Disordered" evidence="1">
    <location>
        <begin position="1"/>
        <end position="35"/>
    </location>
</feature>